<dbReference type="OrthoDB" id="1918685at2759"/>
<keyword evidence="3" id="KW-1185">Reference proteome</keyword>
<evidence type="ECO:0000313" key="3">
    <source>
        <dbReference type="Proteomes" id="UP000018144"/>
    </source>
</evidence>
<organism evidence="2 3">
    <name type="scientific">Pyronema omphalodes (strain CBS 100304)</name>
    <name type="common">Pyronema confluens</name>
    <dbReference type="NCBI Taxonomy" id="1076935"/>
    <lineage>
        <taxon>Eukaryota</taxon>
        <taxon>Fungi</taxon>
        <taxon>Dikarya</taxon>
        <taxon>Ascomycota</taxon>
        <taxon>Pezizomycotina</taxon>
        <taxon>Pezizomycetes</taxon>
        <taxon>Pezizales</taxon>
        <taxon>Pyronemataceae</taxon>
        <taxon>Pyronema</taxon>
    </lineage>
</organism>
<reference evidence="2 3" key="1">
    <citation type="journal article" date="2013" name="PLoS Genet.">
        <title>The genome and development-dependent transcriptomes of Pyronema confluens: a window into fungal evolution.</title>
        <authorList>
            <person name="Traeger S."/>
            <person name="Altegoer F."/>
            <person name="Freitag M."/>
            <person name="Gabaldon T."/>
            <person name="Kempken F."/>
            <person name="Kumar A."/>
            <person name="Marcet-Houben M."/>
            <person name="Poggeler S."/>
            <person name="Stajich J.E."/>
            <person name="Nowrousian M."/>
        </authorList>
    </citation>
    <scope>NUCLEOTIDE SEQUENCE [LARGE SCALE GENOMIC DNA]</scope>
    <source>
        <strain evidence="3">CBS 100304</strain>
        <tissue evidence="2">Vegetative mycelium</tissue>
    </source>
</reference>
<evidence type="ECO:0000313" key="2">
    <source>
        <dbReference type="EMBL" id="CCX12137.1"/>
    </source>
</evidence>
<keyword evidence="1" id="KW-0812">Transmembrane</keyword>
<dbReference type="Proteomes" id="UP000018144">
    <property type="component" value="Unassembled WGS sequence"/>
</dbReference>
<dbReference type="EMBL" id="HF935679">
    <property type="protein sequence ID" value="CCX12137.1"/>
    <property type="molecule type" value="Genomic_DNA"/>
</dbReference>
<evidence type="ECO:0000256" key="1">
    <source>
        <dbReference type="SAM" id="Phobius"/>
    </source>
</evidence>
<dbReference type="AlphaFoldDB" id="U4L500"/>
<name>U4L500_PYROM</name>
<sequence>MARFSAAPLNKCLIPSEEEEHDEFLAKVAKEEEEMGEPIISREDIKGSFFLVHCLVIVCFLFCGSALELSHDRDECILKTVDDPFWLFGMLVLLTPRYLANNSIEIQKMLDYWHFRKNDMH</sequence>
<gene>
    <name evidence="2" type="ORF">PCON_11731</name>
</gene>
<protein>
    <submittedName>
        <fullName evidence="2">Uncharacterized protein</fullName>
    </submittedName>
</protein>
<feature type="transmembrane region" description="Helical" evidence="1">
    <location>
        <begin position="84"/>
        <end position="100"/>
    </location>
</feature>
<proteinExistence type="predicted"/>
<keyword evidence="1" id="KW-1133">Transmembrane helix</keyword>
<accession>U4L500</accession>
<keyword evidence="1" id="KW-0472">Membrane</keyword>
<feature type="transmembrane region" description="Helical" evidence="1">
    <location>
        <begin position="49"/>
        <end position="69"/>
    </location>
</feature>